<dbReference type="InterPro" id="IPR032816">
    <property type="entry name" value="VTT_dom"/>
</dbReference>
<evidence type="ECO:0000256" key="7">
    <source>
        <dbReference type="RuleBase" id="RU367016"/>
    </source>
</evidence>
<evidence type="ECO:0000256" key="4">
    <source>
        <dbReference type="ARBA" id="ARBA00022692"/>
    </source>
</evidence>
<proteinExistence type="inferred from homology"/>
<reference evidence="9 10" key="1">
    <citation type="journal article" date="2015" name="Genome Announc.">
        <title>Expanding the biotechnology potential of lactobacilli through comparative genomics of 213 strains and associated genera.</title>
        <authorList>
            <person name="Sun Z."/>
            <person name="Harris H.M."/>
            <person name="McCann A."/>
            <person name="Guo C."/>
            <person name="Argimon S."/>
            <person name="Zhang W."/>
            <person name="Yang X."/>
            <person name="Jeffery I.B."/>
            <person name="Cooney J.C."/>
            <person name="Kagawa T.F."/>
            <person name="Liu W."/>
            <person name="Song Y."/>
            <person name="Salvetti E."/>
            <person name="Wrobel A."/>
            <person name="Rasinkangas P."/>
            <person name="Parkhill J."/>
            <person name="Rea M.C."/>
            <person name="O'Sullivan O."/>
            <person name="Ritari J."/>
            <person name="Douillard F.P."/>
            <person name="Paul Ross R."/>
            <person name="Yang R."/>
            <person name="Briner A.E."/>
            <person name="Felis G.E."/>
            <person name="de Vos W.M."/>
            <person name="Barrangou R."/>
            <person name="Klaenhammer T.R."/>
            <person name="Caufield P.W."/>
            <person name="Cui Y."/>
            <person name="Zhang H."/>
            <person name="O'Toole P.W."/>
        </authorList>
    </citation>
    <scope>NUCLEOTIDE SEQUENCE [LARGE SCALE GENOMIC DNA]</scope>
    <source>
        <strain evidence="9 10">DSM 20653</strain>
    </source>
</reference>
<feature type="domain" description="VTT" evidence="8">
    <location>
        <begin position="49"/>
        <end position="177"/>
    </location>
</feature>
<dbReference type="PATRIC" id="fig|1423820.4.peg.558"/>
<name>A0A0R1ZCG0_9LACO</name>
<organism evidence="9 10">
    <name type="scientific">Ligilactobacillus araffinosus DSM 20653</name>
    <dbReference type="NCBI Taxonomy" id="1423820"/>
    <lineage>
        <taxon>Bacteria</taxon>
        <taxon>Bacillati</taxon>
        <taxon>Bacillota</taxon>
        <taxon>Bacilli</taxon>
        <taxon>Lactobacillales</taxon>
        <taxon>Lactobacillaceae</taxon>
        <taxon>Ligilactobacillus</taxon>
    </lineage>
</organism>
<comment type="subcellular location">
    <subcellularLocation>
        <location evidence="1 7">Cell membrane</location>
        <topology evidence="1 7">Multi-pass membrane protein</topology>
    </subcellularLocation>
</comment>
<dbReference type="Pfam" id="PF09335">
    <property type="entry name" value="VTT_dom"/>
    <property type="match status" value="1"/>
</dbReference>
<evidence type="ECO:0000259" key="8">
    <source>
        <dbReference type="Pfam" id="PF09335"/>
    </source>
</evidence>
<gene>
    <name evidence="9" type="ORF">FC64_GL000553</name>
</gene>
<evidence type="ECO:0000256" key="3">
    <source>
        <dbReference type="ARBA" id="ARBA00022475"/>
    </source>
</evidence>
<comment type="caution">
    <text evidence="9">The sequence shown here is derived from an EMBL/GenBank/DDBJ whole genome shotgun (WGS) entry which is preliminary data.</text>
</comment>
<evidence type="ECO:0000256" key="1">
    <source>
        <dbReference type="ARBA" id="ARBA00004651"/>
    </source>
</evidence>
<accession>A0A0R1ZCG0</accession>
<comment type="similarity">
    <text evidence="2 7">Belongs to the DedA family.</text>
</comment>
<keyword evidence="5 7" id="KW-1133">Transmembrane helix</keyword>
<feature type="transmembrane region" description="Helical" evidence="7">
    <location>
        <begin position="69"/>
        <end position="92"/>
    </location>
</feature>
<dbReference type="GO" id="GO:0005886">
    <property type="term" value="C:plasma membrane"/>
    <property type="evidence" value="ECO:0007669"/>
    <property type="project" value="UniProtKB-SubCell"/>
</dbReference>
<dbReference type="PANTHER" id="PTHR30353">
    <property type="entry name" value="INNER MEMBRANE PROTEIN DEDA-RELATED"/>
    <property type="match status" value="1"/>
</dbReference>
<evidence type="ECO:0000313" key="10">
    <source>
        <dbReference type="Proteomes" id="UP000051291"/>
    </source>
</evidence>
<feature type="transmembrane region" description="Helical" evidence="7">
    <location>
        <begin position="28"/>
        <end position="49"/>
    </location>
</feature>
<feature type="transmembrane region" description="Helical" evidence="7">
    <location>
        <begin position="191"/>
        <end position="209"/>
    </location>
</feature>
<keyword evidence="6 7" id="KW-0472">Membrane</keyword>
<dbReference type="AlphaFoldDB" id="A0A0R1ZCG0"/>
<evidence type="ECO:0000256" key="5">
    <source>
        <dbReference type="ARBA" id="ARBA00022989"/>
    </source>
</evidence>
<keyword evidence="4 7" id="KW-0812">Transmembrane</keyword>
<evidence type="ECO:0000313" key="9">
    <source>
        <dbReference type="EMBL" id="KRM52445.1"/>
    </source>
</evidence>
<dbReference type="InterPro" id="IPR058127">
    <property type="entry name" value="DedA"/>
</dbReference>
<dbReference type="EMBL" id="AYYZ01000023">
    <property type="protein sequence ID" value="KRM52445.1"/>
    <property type="molecule type" value="Genomic_DNA"/>
</dbReference>
<protein>
    <submittedName>
        <fullName evidence="9">DedA family membrane protein</fullName>
    </submittedName>
</protein>
<dbReference type="Proteomes" id="UP000051291">
    <property type="component" value="Unassembled WGS sequence"/>
</dbReference>
<feature type="transmembrane region" description="Helical" evidence="7">
    <location>
        <begin position="160"/>
        <end position="179"/>
    </location>
</feature>
<dbReference type="NCBIfam" id="NF008102">
    <property type="entry name" value="PRK10847.1"/>
    <property type="match status" value="1"/>
</dbReference>
<sequence length="218" mass="24154">MHLISQFIDFVLHIDSHLVAIVNQFGDWTYLILFGIIFIETGAVILPFLPGDSLLFAASALAANPEYHLNIWTFVILFLVAPIAGDSLNFMIGKTIGKRLTKNSFFGRFIKEDDLNRTEAFFEKHGGIAISLARFMPIIRTFAPFVAGGSGMKYSTFIRYNVFGAIGWVILCCGGGYFFGNFPFVKEHFSLIVIAIIVVSVLPAIFSAIKAKLSKKKA</sequence>
<dbReference type="STRING" id="1423820.FC64_GL000553"/>
<dbReference type="InterPro" id="IPR032818">
    <property type="entry name" value="DedA-like"/>
</dbReference>
<evidence type="ECO:0000256" key="2">
    <source>
        <dbReference type="ARBA" id="ARBA00010792"/>
    </source>
</evidence>
<evidence type="ECO:0000256" key="6">
    <source>
        <dbReference type="ARBA" id="ARBA00023136"/>
    </source>
</evidence>
<keyword evidence="3 7" id="KW-1003">Cell membrane</keyword>
<dbReference type="PANTHER" id="PTHR30353:SF0">
    <property type="entry name" value="TRANSMEMBRANE PROTEIN"/>
    <property type="match status" value="1"/>
</dbReference>
<keyword evidence="10" id="KW-1185">Reference proteome</keyword>